<organism evidence="9">
    <name type="scientific">Sesamum latifolium</name>
    <dbReference type="NCBI Taxonomy" id="2727402"/>
    <lineage>
        <taxon>Eukaryota</taxon>
        <taxon>Viridiplantae</taxon>
        <taxon>Streptophyta</taxon>
        <taxon>Embryophyta</taxon>
        <taxon>Tracheophyta</taxon>
        <taxon>Spermatophyta</taxon>
        <taxon>Magnoliopsida</taxon>
        <taxon>eudicotyledons</taxon>
        <taxon>Gunneridae</taxon>
        <taxon>Pentapetalae</taxon>
        <taxon>asterids</taxon>
        <taxon>lamiids</taxon>
        <taxon>Lamiales</taxon>
        <taxon>Pedaliaceae</taxon>
        <taxon>Sesamum</taxon>
    </lineage>
</organism>
<feature type="transmembrane region" description="Helical" evidence="7">
    <location>
        <begin position="72"/>
        <end position="95"/>
    </location>
</feature>
<dbReference type="GO" id="GO:0016020">
    <property type="term" value="C:membrane"/>
    <property type="evidence" value="ECO:0007669"/>
    <property type="project" value="UniProtKB-SubCell"/>
</dbReference>
<reference evidence="9" key="1">
    <citation type="submission" date="2020-06" db="EMBL/GenBank/DDBJ databases">
        <authorList>
            <person name="Li T."/>
            <person name="Hu X."/>
            <person name="Zhang T."/>
            <person name="Song X."/>
            <person name="Zhang H."/>
            <person name="Dai N."/>
            <person name="Sheng W."/>
            <person name="Hou X."/>
            <person name="Wei L."/>
        </authorList>
    </citation>
    <scope>NUCLEOTIDE SEQUENCE</scope>
    <source>
        <strain evidence="9">KEN1</strain>
        <tissue evidence="9">Leaf</tissue>
    </source>
</reference>
<evidence type="ECO:0000313" key="9">
    <source>
        <dbReference type="EMBL" id="KAL0452140.1"/>
    </source>
</evidence>
<protein>
    <submittedName>
        <fullName evidence="9">Amino acid transporter AVT1C</fullName>
    </submittedName>
</protein>
<evidence type="ECO:0000259" key="8">
    <source>
        <dbReference type="Pfam" id="PF01490"/>
    </source>
</evidence>
<keyword evidence="2" id="KW-0813">Transport</keyword>
<dbReference type="AlphaFoldDB" id="A0AAW2XDE3"/>
<keyword evidence="6 7" id="KW-0472">Membrane</keyword>
<keyword evidence="5 7" id="KW-1133">Transmembrane helix</keyword>
<evidence type="ECO:0000256" key="1">
    <source>
        <dbReference type="ARBA" id="ARBA00004370"/>
    </source>
</evidence>
<dbReference type="EMBL" id="JACGWN010000004">
    <property type="protein sequence ID" value="KAL0452140.1"/>
    <property type="molecule type" value="Genomic_DNA"/>
</dbReference>
<feature type="domain" description="Amino acid transporter transmembrane" evidence="8">
    <location>
        <begin position="9"/>
        <end position="133"/>
    </location>
</feature>
<comment type="caution">
    <text evidence="9">The sequence shown here is derived from an EMBL/GenBank/DDBJ whole genome shotgun (WGS) entry which is preliminary data.</text>
</comment>
<gene>
    <name evidence="9" type="ORF">Slati_1192100</name>
</gene>
<reference evidence="9" key="2">
    <citation type="journal article" date="2024" name="Plant">
        <title>Genomic evolution and insights into agronomic trait innovations of Sesamum species.</title>
        <authorList>
            <person name="Miao H."/>
            <person name="Wang L."/>
            <person name="Qu L."/>
            <person name="Liu H."/>
            <person name="Sun Y."/>
            <person name="Le M."/>
            <person name="Wang Q."/>
            <person name="Wei S."/>
            <person name="Zheng Y."/>
            <person name="Lin W."/>
            <person name="Duan Y."/>
            <person name="Cao H."/>
            <person name="Xiong S."/>
            <person name="Wang X."/>
            <person name="Wei L."/>
            <person name="Li C."/>
            <person name="Ma Q."/>
            <person name="Ju M."/>
            <person name="Zhao R."/>
            <person name="Li G."/>
            <person name="Mu C."/>
            <person name="Tian Q."/>
            <person name="Mei H."/>
            <person name="Zhang T."/>
            <person name="Gao T."/>
            <person name="Zhang H."/>
        </authorList>
    </citation>
    <scope>NUCLEOTIDE SEQUENCE</scope>
    <source>
        <strain evidence="9">KEN1</strain>
    </source>
</reference>
<evidence type="ECO:0000256" key="5">
    <source>
        <dbReference type="ARBA" id="ARBA00022989"/>
    </source>
</evidence>
<dbReference type="GO" id="GO:0006865">
    <property type="term" value="P:amino acid transport"/>
    <property type="evidence" value="ECO:0007669"/>
    <property type="project" value="UniProtKB-KW"/>
</dbReference>
<proteinExistence type="predicted"/>
<dbReference type="InterPro" id="IPR013057">
    <property type="entry name" value="AA_transpt_TM"/>
</dbReference>
<sequence>MSAGGVIASILVVACLFWVGLVDEVGFQTKGTTLNLSTLPVAIGLYGYCYSGHAIFPNIYTSMAKPSQYPAVLLTSFAICTVMYAAVAVLGYMMFGESTQSQFTLNMPQDLVASKIALWTTVVNPFTKYPFSLCNEFIDPALPHFTSCNRSLKFSVATELRSPSNHFEKRHSWTIEHIRYICINHVSCGNESGGTDTVEPRQIIHVFDPHKNGVGDIYIVRRPQHSLLWSCDGPDWFFTHDASDVDSSVRVLLEHLKGENKRIDVHIGDWSWRSVVRVRIVFSPLQDCPELELILLQCVS</sequence>
<evidence type="ECO:0000256" key="2">
    <source>
        <dbReference type="ARBA" id="ARBA00022448"/>
    </source>
</evidence>
<accession>A0AAW2XDE3</accession>
<dbReference type="PANTHER" id="PTHR48017">
    <property type="entry name" value="OS05G0424000 PROTEIN-RELATED"/>
    <property type="match status" value="1"/>
</dbReference>
<feature type="transmembrane region" description="Helical" evidence="7">
    <location>
        <begin position="38"/>
        <end position="60"/>
    </location>
</feature>
<evidence type="ECO:0000256" key="7">
    <source>
        <dbReference type="SAM" id="Phobius"/>
    </source>
</evidence>
<keyword evidence="4" id="KW-0029">Amino-acid transport</keyword>
<name>A0AAW2XDE3_9LAMI</name>
<evidence type="ECO:0000256" key="3">
    <source>
        <dbReference type="ARBA" id="ARBA00022692"/>
    </source>
</evidence>
<comment type="subcellular location">
    <subcellularLocation>
        <location evidence="1">Membrane</location>
    </subcellularLocation>
</comment>
<dbReference type="Pfam" id="PF01490">
    <property type="entry name" value="Aa_trans"/>
    <property type="match status" value="1"/>
</dbReference>
<evidence type="ECO:0000256" key="6">
    <source>
        <dbReference type="ARBA" id="ARBA00023136"/>
    </source>
</evidence>
<evidence type="ECO:0000256" key="4">
    <source>
        <dbReference type="ARBA" id="ARBA00022970"/>
    </source>
</evidence>
<keyword evidence="3 7" id="KW-0812">Transmembrane</keyword>